<dbReference type="PANTHER" id="PTHR44167">
    <property type="entry name" value="OVARIAN-SPECIFIC SERINE/THREONINE-PROTEIN KINASE LOK-RELATED"/>
    <property type="match status" value="1"/>
</dbReference>
<gene>
    <name evidence="2" type="ORF">ETD83_31420</name>
</gene>
<dbReference type="RefSeq" id="WP_138648834.1">
    <property type="nucleotide sequence ID" value="NZ_VCKW01000218.1"/>
</dbReference>
<protein>
    <recommendedName>
        <fullName evidence="1">Protein kinase domain-containing protein</fullName>
    </recommendedName>
</protein>
<dbReference type="OrthoDB" id="581608at2"/>
<dbReference type="GO" id="GO:0004672">
    <property type="term" value="F:protein kinase activity"/>
    <property type="evidence" value="ECO:0007669"/>
    <property type="project" value="InterPro"/>
</dbReference>
<proteinExistence type="predicted"/>
<dbReference type="PANTHER" id="PTHR44167:SF24">
    <property type="entry name" value="SERINE_THREONINE-PROTEIN KINASE CHK2"/>
    <property type="match status" value="1"/>
</dbReference>
<comment type="caution">
    <text evidence="2">The sequence shown here is derived from an EMBL/GenBank/DDBJ whole genome shotgun (WGS) entry which is preliminary data.</text>
</comment>
<name>A0A5C4J4K1_9ACTN</name>
<evidence type="ECO:0000259" key="1">
    <source>
        <dbReference type="PROSITE" id="PS50011"/>
    </source>
</evidence>
<dbReference type="InterPro" id="IPR011009">
    <property type="entry name" value="Kinase-like_dom_sf"/>
</dbReference>
<dbReference type="Gene3D" id="1.10.3210.10">
    <property type="entry name" value="Hypothetical protein af1432"/>
    <property type="match status" value="1"/>
</dbReference>
<dbReference type="InterPro" id="IPR000719">
    <property type="entry name" value="Prot_kinase_dom"/>
</dbReference>
<feature type="domain" description="Protein kinase" evidence="1">
    <location>
        <begin position="32"/>
        <end position="344"/>
    </location>
</feature>
<dbReference type="EMBL" id="VCKW01000218">
    <property type="protein sequence ID" value="TMQ91329.1"/>
    <property type="molecule type" value="Genomic_DNA"/>
</dbReference>
<keyword evidence="3" id="KW-1185">Reference proteome</keyword>
<accession>A0A5C4J4K1</accession>
<organism evidence="2 3">
    <name type="scientific">Actinomadura soli</name>
    <dbReference type="NCBI Taxonomy" id="2508997"/>
    <lineage>
        <taxon>Bacteria</taxon>
        <taxon>Bacillati</taxon>
        <taxon>Actinomycetota</taxon>
        <taxon>Actinomycetes</taxon>
        <taxon>Streptosporangiales</taxon>
        <taxon>Thermomonosporaceae</taxon>
        <taxon>Actinomadura</taxon>
    </lineage>
</organism>
<evidence type="ECO:0000313" key="2">
    <source>
        <dbReference type="EMBL" id="TMQ91329.1"/>
    </source>
</evidence>
<dbReference type="PROSITE" id="PS50011">
    <property type="entry name" value="PROTEIN_KINASE_DOM"/>
    <property type="match status" value="1"/>
</dbReference>
<dbReference type="Pfam" id="PF00069">
    <property type="entry name" value="Pkinase"/>
    <property type="match status" value="1"/>
</dbReference>
<reference evidence="2 3" key="1">
    <citation type="submission" date="2019-05" db="EMBL/GenBank/DDBJ databases">
        <title>Draft genome sequence of Actinomadura sp. 14C53.</title>
        <authorList>
            <person name="Saricaoglu S."/>
            <person name="Isik K."/>
        </authorList>
    </citation>
    <scope>NUCLEOTIDE SEQUENCE [LARGE SCALE GENOMIC DNA]</scope>
    <source>
        <strain evidence="2 3">14C53</strain>
    </source>
</reference>
<dbReference type="GO" id="GO:0005524">
    <property type="term" value="F:ATP binding"/>
    <property type="evidence" value="ECO:0007669"/>
    <property type="project" value="InterPro"/>
</dbReference>
<sequence length="808" mass="90105">MARSKVRTAVQAYLDQNPTHHLADDQWRPCEIGTAKPMDGGGSSKVFRILKNLTLKRALKVMDPKPALRSRVSKDVFIENFENEAAILSAVTHQNVIKLLDYGVVRAESAQIPYVVTDYIEGKTLDQYVREPGVTDENLMSVLGQTLTGLEFLHGRQVMHCDMKPTNVVVETNGGPRAVILDLGLGKVFGHPDRDDDGEFTYLFGTERFLPPEIRFALGANSGNRVRRAVLREHFPHIDLYAFGVTLLDLEGLLSAQRCAVSARTLTVLKEISQMLTDPANSRYRTLSAKDLGRMMRQLDPSSLAPLGVPELAAIPNGTNFTTTTQGRVALTDRVETIRWHPMLWRLHELPQLELAYFVYAGARHSRYLHALNTYNATRQLMNGLLADERARKWCTKTDIEAALFRALLHDVAHYPLSQIFEDIAAVKNYGIRSRISDSIPPSRVELFPALVGTREPTGRVGEIFKIALEVRDSKGRTFPELLEQKLTADVVERMQSIGGEGPHEDESAALLSALLSSPIDACKLAYLVDDSIMTGLSFGQSIDVPSIASALRCPSERDYDAETAFIGISERGVPAAAAAVEVRQHLLVKAYWHAANRSIMAMFKHVVLSLMAEHKFSFEEYFQETLFKDEREATYWLSKRFTEVFGDSEVNPLECLLPTSASGLRGEYRRLLEITMGSAGSPLLYNKLRGTNPFEYHDLYNRLSEALAPQCDPAPRPGEILIDVPFRDRENLGGRVLVYPGENSQKATAREGGVNLLEMVPTLGNLRGDKFDHSTKIIRLLVHPTLMDRITDVDAAAKESLKVLIEI</sequence>
<dbReference type="Gene3D" id="1.10.510.10">
    <property type="entry name" value="Transferase(Phosphotransferase) domain 1"/>
    <property type="match status" value="1"/>
</dbReference>
<dbReference type="InterPro" id="IPR008271">
    <property type="entry name" value="Ser/Thr_kinase_AS"/>
</dbReference>
<dbReference type="SMART" id="SM00220">
    <property type="entry name" value="S_TKc"/>
    <property type="match status" value="1"/>
</dbReference>
<dbReference type="AlphaFoldDB" id="A0A5C4J4K1"/>
<dbReference type="SUPFAM" id="SSF56112">
    <property type="entry name" value="Protein kinase-like (PK-like)"/>
    <property type="match status" value="1"/>
</dbReference>
<dbReference type="PROSITE" id="PS00108">
    <property type="entry name" value="PROTEIN_KINASE_ST"/>
    <property type="match status" value="1"/>
</dbReference>
<evidence type="ECO:0000313" key="3">
    <source>
        <dbReference type="Proteomes" id="UP000309174"/>
    </source>
</evidence>
<dbReference type="Proteomes" id="UP000309174">
    <property type="component" value="Unassembled WGS sequence"/>
</dbReference>
<dbReference type="SUPFAM" id="SSF109604">
    <property type="entry name" value="HD-domain/PDEase-like"/>
    <property type="match status" value="1"/>
</dbReference>